<keyword evidence="7" id="KW-0436">Ligase</keyword>
<feature type="domain" description="O-antigen ligase-related" evidence="6">
    <location>
        <begin position="164"/>
        <end position="309"/>
    </location>
</feature>
<evidence type="ECO:0000313" key="7">
    <source>
        <dbReference type="EMBL" id="MEJ2862408.1"/>
    </source>
</evidence>
<feature type="transmembrane region" description="Helical" evidence="5">
    <location>
        <begin position="50"/>
        <end position="73"/>
    </location>
</feature>
<keyword evidence="4 5" id="KW-0472">Membrane</keyword>
<evidence type="ECO:0000256" key="4">
    <source>
        <dbReference type="ARBA" id="ARBA00023136"/>
    </source>
</evidence>
<feature type="transmembrane region" description="Helical" evidence="5">
    <location>
        <begin position="180"/>
        <end position="196"/>
    </location>
</feature>
<feature type="transmembrane region" description="Helical" evidence="5">
    <location>
        <begin position="80"/>
        <end position="100"/>
    </location>
</feature>
<evidence type="ECO:0000256" key="1">
    <source>
        <dbReference type="ARBA" id="ARBA00004141"/>
    </source>
</evidence>
<evidence type="ECO:0000259" key="6">
    <source>
        <dbReference type="Pfam" id="PF04932"/>
    </source>
</evidence>
<gene>
    <name evidence="7" type="ORF">WCD58_14650</name>
</gene>
<sequence>MAGGALACLAAFRSRGGQLEGKAIHVVMVLAISWAALSMVLAGTMGPGGLFALFDRFGVGLFLVFAIAPCVYWEDESREFLFRVFAVLGIYLSIVSIGQLSGIPSLVWPSYILDPNVGIHIERARGPYVESVANGLMLSYSAAFAVGVALVDRSRRWRVAGGVVAALCAVGILLTLTRAIWLGAAAAAIAATILIPQLRRLALPGAVTLILAVGLVYTFVPGVSEGAEARAEDEYPVWDRLNTNSAGARMLESNPVAGIGWNNSASKMVEYIRQGDTYPVSVSSGQVEIHNVFLSRLAEIGIPGFVLWLAVLVMAVVAAVVRVPDYSSLEPLRSVLAAMLIVWTFAAMLGPAPYLQPNYVLWTVAGAVSLGSLVRLPPRASTWPVK</sequence>
<comment type="subcellular location">
    <subcellularLocation>
        <location evidence="1">Membrane</location>
        <topology evidence="1">Multi-pass membrane protein</topology>
    </subcellularLocation>
</comment>
<evidence type="ECO:0000256" key="3">
    <source>
        <dbReference type="ARBA" id="ARBA00022989"/>
    </source>
</evidence>
<keyword evidence="3 5" id="KW-1133">Transmembrane helix</keyword>
<dbReference type="EMBL" id="JBBEGM010000005">
    <property type="protein sequence ID" value="MEJ2862408.1"/>
    <property type="molecule type" value="Genomic_DNA"/>
</dbReference>
<feature type="transmembrane region" description="Helical" evidence="5">
    <location>
        <begin position="132"/>
        <end position="150"/>
    </location>
</feature>
<dbReference type="InterPro" id="IPR007016">
    <property type="entry name" value="O-antigen_ligase-rel_domated"/>
</dbReference>
<proteinExistence type="predicted"/>
<accession>A0ABU8M6C5</accession>
<feature type="transmembrane region" description="Helical" evidence="5">
    <location>
        <begin position="335"/>
        <end position="353"/>
    </location>
</feature>
<keyword evidence="8" id="KW-1185">Reference proteome</keyword>
<name>A0ABU8M6C5_9PSEU</name>
<protein>
    <submittedName>
        <fullName evidence="7">O-antigen ligase family protein</fullName>
    </submittedName>
</protein>
<evidence type="ECO:0000313" key="8">
    <source>
        <dbReference type="Proteomes" id="UP001369736"/>
    </source>
</evidence>
<feature type="transmembrane region" description="Helical" evidence="5">
    <location>
        <begin position="157"/>
        <end position="174"/>
    </location>
</feature>
<organism evidence="7 8">
    <name type="scientific">Actinomycetospora flava</name>
    <dbReference type="NCBI Taxonomy" id="3129232"/>
    <lineage>
        <taxon>Bacteria</taxon>
        <taxon>Bacillati</taxon>
        <taxon>Actinomycetota</taxon>
        <taxon>Actinomycetes</taxon>
        <taxon>Pseudonocardiales</taxon>
        <taxon>Pseudonocardiaceae</taxon>
        <taxon>Actinomycetospora</taxon>
    </lineage>
</organism>
<dbReference type="PANTHER" id="PTHR37422:SF23">
    <property type="entry name" value="TEICHURONIC ACID BIOSYNTHESIS PROTEIN TUAE"/>
    <property type="match status" value="1"/>
</dbReference>
<feature type="transmembrane region" description="Helical" evidence="5">
    <location>
        <begin position="23"/>
        <end position="44"/>
    </location>
</feature>
<dbReference type="GO" id="GO:0016874">
    <property type="term" value="F:ligase activity"/>
    <property type="evidence" value="ECO:0007669"/>
    <property type="project" value="UniProtKB-KW"/>
</dbReference>
<dbReference type="Pfam" id="PF04932">
    <property type="entry name" value="Wzy_C"/>
    <property type="match status" value="1"/>
</dbReference>
<feature type="transmembrane region" description="Helical" evidence="5">
    <location>
        <begin position="201"/>
        <end position="220"/>
    </location>
</feature>
<dbReference type="Proteomes" id="UP001369736">
    <property type="component" value="Unassembled WGS sequence"/>
</dbReference>
<reference evidence="7 8" key="1">
    <citation type="submission" date="2024-03" db="EMBL/GenBank/DDBJ databases">
        <title>Actinomycetospora sp. OC33-EN07, a novel actinomycete isolated from wild orchid (Aerides multiflora).</title>
        <authorList>
            <person name="Suriyachadkun C."/>
        </authorList>
    </citation>
    <scope>NUCLEOTIDE SEQUENCE [LARGE SCALE GENOMIC DNA]</scope>
    <source>
        <strain evidence="7 8">OC33-EN07</strain>
    </source>
</reference>
<dbReference type="PANTHER" id="PTHR37422">
    <property type="entry name" value="TEICHURONIC ACID BIOSYNTHESIS PROTEIN TUAE"/>
    <property type="match status" value="1"/>
</dbReference>
<evidence type="ECO:0000256" key="2">
    <source>
        <dbReference type="ARBA" id="ARBA00022692"/>
    </source>
</evidence>
<dbReference type="InterPro" id="IPR051533">
    <property type="entry name" value="WaaL-like"/>
</dbReference>
<comment type="caution">
    <text evidence="7">The sequence shown here is derived from an EMBL/GenBank/DDBJ whole genome shotgun (WGS) entry which is preliminary data.</text>
</comment>
<dbReference type="RefSeq" id="WP_337703782.1">
    <property type="nucleotide sequence ID" value="NZ_JBBEGM010000005.1"/>
</dbReference>
<keyword evidence="2 5" id="KW-0812">Transmembrane</keyword>
<evidence type="ECO:0000256" key="5">
    <source>
        <dbReference type="SAM" id="Phobius"/>
    </source>
</evidence>
<feature type="transmembrane region" description="Helical" evidence="5">
    <location>
        <begin position="300"/>
        <end position="323"/>
    </location>
</feature>